<evidence type="ECO:0000256" key="7">
    <source>
        <dbReference type="ARBA" id="ARBA00022705"/>
    </source>
</evidence>
<dbReference type="InterPro" id="IPR018944">
    <property type="entry name" value="DNA_pol_lambd_fingers_domain"/>
</dbReference>
<dbReference type="InterPro" id="IPR043519">
    <property type="entry name" value="NT_sf"/>
</dbReference>
<reference evidence="16 17" key="1">
    <citation type="submission" date="2020-08" db="EMBL/GenBank/DDBJ databases">
        <title>The completed genome sequence of the pathogenic ascomycete fungus Penicillium digitatum.</title>
        <authorList>
            <person name="Wang M."/>
        </authorList>
    </citation>
    <scope>NUCLEOTIDE SEQUENCE [LARGE SCALE GENOMIC DNA]</scope>
    <source>
        <strain evidence="16 17">PdW03</strain>
    </source>
</reference>
<evidence type="ECO:0000256" key="5">
    <source>
        <dbReference type="ARBA" id="ARBA00022679"/>
    </source>
</evidence>
<keyword evidence="10" id="KW-0234">DNA repair</keyword>
<evidence type="ECO:0000256" key="1">
    <source>
        <dbReference type="ARBA" id="ARBA00001936"/>
    </source>
</evidence>
<dbReference type="CDD" id="cd00141">
    <property type="entry name" value="NT_POLXc"/>
    <property type="match status" value="1"/>
</dbReference>
<evidence type="ECO:0000259" key="15">
    <source>
        <dbReference type="PROSITE" id="PS50172"/>
    </source>
</evidence>
<evidence type="ECO:0000256" key="2">
    <source>
        <dbReference type="ARBA" id="ARBA00012417"/>
    </source>
</evidence>
<evidence type="ECO:0000256" key="9">
    <source>
        <dbReference type="ARBA" id="ARBA00022932"/>
    </source>
</evidence>
<dbReference type="EMBL" id="CP060778">
    <property type="protein sequence ID" value="QQK46767.1"/>
    <property type="molecule type" value="Genomic_DNA"/>
</dbReference>
<dbReference type="PROSITE" id="PS50172">
    <property type="entry name" value="BRCT"/>
    <property type="match status" value="1"/>
</dbReference>
<dbReference type="RefSeq" id="XP_014536608.2">
    <property type="nucleotide sequence ID" value="XM_014681122.2"/>
</dbReference>
<keyword evidence="9" id="KW-0239">DNA-directed DNA polymerase</keyword>
<dbReference type="SUPFAM" id="SSF81301">
    <property type="entry name" value="Nucleotidyltransferase"/>
    <property type="match status" value="1"/>
</dbReference>
<dbReference type="GeneID" id="26231467"/>
<dbReference type="EC" id="2.7.7.7" evidence="2"/>
<feature type="region of interest" description="Disordered" evidence="14">
    <location>
        <begin position="85"/>
        <end position="113"/>
    </location>
</feature>
<dbReference type="Pfam" id="PF14791">
    <property type="entry name" value="DNA_pol_B_thumb"/>
    <property type="match status" value="1"/>
</dbReference>
<dbReference type="InterPro" id="IPR037160">
    <property type="entry name" value="DNA_Pol_thumb_sf"/>
</dbReference>
<dbReference type="InterPro" id="IPR010996">
    <property type="entry name" value="HHH_MUS81"/>
</dbReference>
<dbReference type="PANTHER" id="PTHR11276:SF28">
    <property type="entry name" value="DNA POLYMERASE LAMBDA"/>
    <property type="match status" value="1"/>
</dbReference>
<evidence type="ECO:0000256" key="13">
    <source>
        <dbReference type="PIRSR" id="PIRSR622312-50"/>
    </source>
</evidence>
<dbReference type="GO" id="GO:0016829">
    <property type="term" value="F:lyase activity"/>
    <property type="evidence" value="ECO:0007669"/>
    <property type="project" value="UniProtKB-KW"/>
</dbReference>
<dbReference type="KEGG" id="pdp:PDIP_31470"/>
<dbReference type="PANTHER" id="PTHR11276">
    <property type="entry name" value="DNA POLYMERASE TYPE-X FAMILY MEMBER"/>
    <property type="match status" value="1"/>
</dbReference>
<dbReference type="Proteomes" id="UP000595662">
    <property type="component" value="Chromosome 5"/>
</dbReference>
<dbReference type="SUPFAM" id="SSF47802">
    <property type="entry name" value="DNA polymerase beta, N-terminal domain-like"/>
    <property type="match status" value="1"/>
</dbReference>
<evidence type="ECO:0000256" key="10">
    <source>
        <dbReference type="ARBA" id="ARBA00023204"/>
    </source>
</evidence>
<dbReference type="Gene3D" id="3.30.210.10">
    <property type="entry name" value="DNA polymerase, thumb domain"/>
    <property type="match status" value="1"/>
</dbReference>
<dbReference type="Gene3D" id="3.40.50.10190">
    <property type="entry name" value="BRCT domain"/>
    <property type="match status" value="1"/>
</dbReference>
<keyword evidence="6" id="KW-0548">Nucleotidyltransferase</keyword>
<evidence type="ECO:0000313" key="17">
    <source>
        <dbReference type="Proteomes" id="UP000595662"/>
    </source>
</evidence>
<evidence type="ECO:0000256" key="3">
    <source>
        <dbReference type="ARBA" id="ARBA00016513"/>
    </source>
</evidence>
<feature type="active site" description="Nucleophile; Schiff-base intermediate with DNA; for 5'-dRP lyase activity" evidence="13">
    <location>
        <position position="450"/>
    </location>
</feature>
<dbReference type="PRINTS" id="PR00869">
    <property type="entry name" value="DNAPOLX"/>
</dbReference>
<evidence type="ECO:0000256" key="8">
    <source>
        <dbReference type="ARBA" id="ARBA00022763"/>
    </source>
</evidence>
<dbReference type="FunFam" id="1.10.150.110:FF:000005">
    <property type="entry name" value="DNA polymerase POL4"/>
    <property type="match status" value="1"/>
</dbReference>
<dbReference type="Gene3D" id="3.30.460.10">
    <property type="entry name" value="Beta Polymerase, domain 2"/>
    <property type="match status" value="1"/>
</dbReference>
<keyword evidence="11" id="KW-0456">Lyase</keyword>
<dbReference type="AlphaFoldDB" id="A0A7T6XT62"/>
<dbReference type="InterPro" id="IPR022312">
    <property type="entry name" value="DNA_pol_X"/>
</dbReference>
<dbReference type="GO" id="GO:0003887">
    <property type="term" value="F:DNA-directed DNA polymerase activity"/>
    <property type="evidence" value="ECO:0007669"/>
    <property type="project" value="UniProtKB-KW"/>
</dbReference>
<feature type="region of interest" description="Disordered" evidence="14">
    <location>
        <begin position="332"/>
        <end position="369"/>
    </location>
</feature>
<evidence type="ECO:0000256" key="14">
    <source>
        <dbReference type="SAM" id="MobiDB-lite"/>
    </source>
</evidence>
<evidence type="ECO:0000256" key="12">
    <source>
        <dbReference type="ARBA" id="ARBA00049244"/>
    </source>
</evidence>
<evidence type="ECO:0000256" key="6">
    <source>
        <dbReference type="ARBA" id="ARBA00022695"/>
    </source>
</evidence>
<name>A0A7T6XT62_PENDI</name>
<dbReference type="InterPro" id="IPR002054">
    <property type="entry name" value="DNA-dir_DNA_pol_X"/>
</dbReference>
<feature type="compositionally biased region" description="Acidic residues" evidence="14">
    <location>
        <begin position="19"/>
        <end position="28"/>
    </location>
</feature>
<dbReference type="InterPro" id="IPR036420">
    <property type="entry name" value="BRCT_dom_sf"/>
</dbReference>
<dbReference type="PRINTS" id="PR00870">
    <property type="entry name" value="DNAPOLXBETA"/>
</dbReference>
<feature type="compositionally biased region" description="Basic and acidic residues" evidence="14">
    <location>
        <begin position="1"/>
        <end position="18"/>
    </location>
</feature>
<dbReference type="Gene3D" id="1.10.150.20">
    <property type="entry name" value="5' to 3' exonuclease, C-terminal subdomain"/>
    <property type="match status" value="1"/>
</dbReference>
<dbReference type="Gene3D" id="1.10.150.110">
    <property type="entry name" value="DNA polymerase beta, N-terminal domain-like"/>
    <property type="match status" value="1"/>
</dbReference>
<feature type="region of interest" description="Disordered" evidence="14">
    <location>
        <begin position="1"/>
        <end position="54"/>
    </location>
</feature>
<keyword evidence="8" id="KW-0227">DNA damage</keyword>
<dbReference type="Pfam" id="PF14792">
    <property type="entry name" value="DNA_pol_B_palm"/>
    <property type="match status" value="1"/>
</dbReference>
<dbReference type="VEuPathDB" id="FungiDB:PDIP_31470"/>
<keyword evidence="5" id="KW-0808">Transferase</keyword>
<evidence type="ECO:0000256" key="4">
    <source>
        <dbReference type="ARBA" id="ARBA00022634"/>
    </source>
</evidence>
<keyword evidence="4" id="KW-0237">DNA synthesis</keyword>
<dbReference type="GO" id="GO:0006303">
    <property type="term" value="P:double-strand break repair via nonhomologous end joining"/>
    <property type="evidence" value="ECO:0007669"/>
    <property type="project" value="TreeGrafter"/>
</dbReference>
<proteinExistence type="predicted"/>
<comment type="catalytic activity">
    <reaction evidence="12">
        <text>DNA(n) + a 2'-deoxyribonucleoside 5'-triphosphate = DNA(n+1) + diphosphate</text>
        <dbReference type="Rhea" id="RHEA:22508"/>
        <dbReference type="Rhea" id="RHEA-COMP:17339"/>
        <dbReference type="Rhea" id="RHEA-COMP:17340"/>
        <dbReference type="ChEBI" id="CHEBI:33019"/>
        <dbReference type="ChEBI" id="CHEBI:61560"/>
        <dbReference type="ChEBI" id="CHEBI:173112"/>
        <dbReference type="EC" id="2.7.7.7"/>
    </reaction>
</comment>
<gene>
    <name evidence="16" type="ORF">Pdw03_1665</name>
</gene>
<dbReference type="InterPro" id="IPR002008">
    <property type="entry name" value="DNA_pol_X_beta-like"/>
</dbReference>
<dbReference type="GO" id="GO:0003677">
    <property type="term" value="F:DNA binding"/>
    <property type="evidence" value="ECO:0007669"/>
    <property type="project" value="InterPro"/>
</dbReference>
<feature type="domain" description="BRCT" evidence="15">
    <location>
        <begin position="120"/>
        <end position="216"/>
    </location>
</feature>
<accession>A0A7T6XT62</accession>
<dbReference type="SUPFAM" id="SSF81585">
    <property type="entry name" value="PsbU/PolX domain-like"/>
    <property type="match status" value="1"/>
</dbReference>
<comment type="cofactor">
    <cofactor evidence="1">
        <name>Mn(2+)</name>
        <dbReference type="ChEBI" id="CHEBI:29035"/>
    </cofactor>
</comment>
<keyword evidence="7" id="KW-0235">DNA replication</keyword>
<dbReference type="GO" id="GO:0005634">
    <property type="term" value="C:nucleus"/>
    <property type="evidence" value="ECO:0007669"/>
    <property type="project" value="TreeGrafter"/>
</dbReference>
<dbReference type="Pfam" id="PF14716">
    <property type="entry name" value="HHH_8"/>
    <property type="match status" value="1"/>
</dbReference>
<dbReference type="SMART" id="SM00483">
    <property type="entry name" value="POLXc"/>
    <property type="match status" value="1"/>
</dbReference>
<organism evidence="16 17">
    <name type="scientific">Penicillium digitatum</name>
    <name type="common">Green mold</name>
    <dbReference type="NCBI Taxonomy" id="36651"/>
    <lineage>
        <taxon>Eukaryota</taxon>
        <taxon>Fungi</taxon>
        <taxon>Dikarya</taxon>
        <taxon>Ascomycota</taxon>
        <taxon>Pezizomycotina</taxon>
        <taxon>Eurotiomycetes</taxon>
        <taxon>Eurotiomycetidae</taxon>
        <taxon>Eurotiales</taxon>
        <taxon>Aspergillaceae</taxon>
        <taxon>Penicillium</taxon>
    </lineage>
</organism>
<dbReference type="Pfam" id="PF10391">
    <property type="entry name" value="DNA_pol_lambd_f"/>
    <property type="match status" value="1"/>
</dbReference>
<evidence type="ECO:0000313" key="16">
    <source>
        <dbReference type="EMBL" id="QQK46767.1"/>
    </source>
</evidence>
<dbReference type="InterPro" id="IPR027421">
    <property type="entry name" value="DNA_pol_lamdba_lyase_dom_sf"/>
</dbReference>
<dbReference type="InterPro" id="IPR028207">
    <property type="entry name" value="DNA_pol_B_palm_palm"/>
</dbReference>
<feature type="region of interest" description="Disordered" evidence="14">
    <location>
        <begin position="225"/>
        <end position="264"/>
    </location>
</feature>
<protein>
    <recommendedName>
        <fullName evidence="3">DNA polymerase lambda</fullName>
        <ecNumber evidence="2">2.7.7.7</ecNumber>
    </recommendedName>
</protein>
<dbReference type="InterPro" id="IPR001357">
    <property type="entry name" value="BRCT_dom"/>
</dbReference>
<evidence type="ECO:0000256" key="11">
    <source>
        <dbReference type="ARBA" id="ARBA00023239"/>
    </source>
</evidence>
<sequence>MKDQFPTKKSFFEALDRLDDQDDQDEEDKSWGGLMFPANKELDKPNPNKVALSSECIPPPRINLDPIPSCGPQRKRISPVAVLKPTPTERPRTSGATHTIKNGRPPQKKRKTNSAKIIPDNQQIFKGLIFFFFPNNDISPFRRLRIQRAQDYGARWCRNWASDITHVIMDKGLLSSDLLSYLKLEYLPTNVALVNESYPSECIQFRSVLDASHLRFRVNGIPTTAEKEKSPVVEPPPDSLPLKPSRREKNQSPELHLSPVEEPMPNLLPNDFPENVTESVPHAVIFESVQENATEEACGRGDRERDALDEIIDEAKATSHLPLDPVEFSIDESAADTSDIETSSSEEELSWKPRKTSTGEGEAKDKEESDWTKGFACMQKFDPDTKFGNPNNRTIEVLQQMLEYYTQTADQWRVMAYRKAINVLRKQPNKIATRAQARAIPGIGERLADKIEEIVLTNRLRRLENATHTPEDLIIKEFLGVYGAGLPQASKWVAQGYRSLKDLLEMAPLTKQQRIGVERHSDFAQRIPRKEVEAHGAIVRKVVQTVDRDMQVIIGGSYRRGALTCGDVDCLITKPGASLEQIRTMMLGLVVPILFNSGFLQASLAISTHQDGSKWHGASALPGTTLWRRIDLLFVPDAEIGAALIYFTGNDMFNRSMRLLARKKGMCLNQKGLYGDVLRNQQVKLNGGRLVEGRDERRIFAVLGVPWRPPEHRRLLLPSEVNSLGLQVPSDCTDQLGGTHWPF</sequence>
<dbReference type="SUPFAM" id="SSF52113">
    <property type="entry name" value="BRCT domain"/>
    <property type="match status" value="1"/>
</dbReference>
<dbReference type="InterPro" id="IPR029398">
    <property type="entry name" value="PolB_thumb"/>
</dbReference>